<proteinExistence type="predicted"/>
<evidence type="ECO:0000313" key="2">
    <source>
        <dbReference type="EnsemblMetazoa" id="GPAI018137-PA"/>
    </source>
</evidence>
<reference evidence="2" key="2">
    <citation type="submission" date="2020-05" db="UniProtKB">
        <authorList>
            <consortium name="EnsemblMetazoa"/>
        </authorList>
    </citation>
    <scope>IDENTIFICATION</scope>
    <source>
        <strain evidence="2">IAEA</strain>
    </source>
</reference>
<evidence type="ECO:0000313" key="3">
    <source>
        <dbReference type="Proteomes" id="UP000092445"/>
    </source>
</evidence>
<dbReference type="Proteomes" id="UP000092445">
    <property type="component" value="Unassembled WGS sequence"/>
</dbReference>
<keyword evidence="1" id="KW-0472">Membrane</keyword>
<dbReference type="AlphaFoldDB" id="A0A1A9ZL88"/>
<accession>A0A1A9ZL88</accession>
<feature type="transmembrane region" description="Helical" evidence="1">
    <location>
        <begin position="40"/>
        <end position="60"/>
    </location>
</feature>
<keyword evidence="3" id="KW-1185">Reference proteome</keyword>
<organism evidence="2 3">
    <name type="scientific">Glossina pallidipes</name>
    <name type="common">Tsetse fly</name>
    <dbReference type="NCBI Taxonomy" id="7398"/>
    <lineage>
        <taxon>Eukaryota</taxon>
        <taxon>Metazoa</taxon>
        <taxon>Ecdysozoa</taxon>
        <taxon>Arthropoda</taxon>
        <taxon>Hexapoda</taxon>
        <taxon>Insecta</taxon>
        <taxon>Pterygota</taxon>
        <taxon>Neoptera</taxon>
        <taxon>Endopterygota</taxon>
        <taxon>Diptera</taxon>
        <taxon>Brachycera</taxon>
        <taxon>Muscomorpha</taxon>
        <taxon>Hippoboscoidea</taxon>
        <taxon>Glossinidae</taxon>
        <taxon>Glossina</taxon>
    </lineage>
</organism>
<evidence type="ECO:0000256" key="1">
    <source>
        <dbReference type="SAM" id="Phobius"/>
    </source>
</evidence>
<protein>
    <submittedName>
        <fullName evidence="2">Uncharacterized protein</fullName>
    </submittedName>
</protein>
<dbReference type="VEuPathDB" id="VectorBase:GPAI018137"/>
<sequence length="268" mass="29168">MQFKLAAETKITAKRRTLFHIAMGSEGVSNPMNSLMVCEYVIVLVFSVSSSFLTAAFLSISSSLDVVSSQSASFSTRRGFPVCILRPPMVPLRDARAKKGLTDDLRLAANLADTLEDPVDGLATCLTDDLTAVLTDALEAGLVDALDVVREIKALEGALTEGLIVALNMYKRSGLFCISSKSGNLNVNTNHGFSGSTLSSNAPVSVDIASALACSSLIEYRIERLLGKRRFSVNHLRICHIPGQNLLLVAIPRYDAFYLLWQRFEMLF</sequence>
<keyword evidence="1" id="KW-1133">Transmembrane helix</keyword>
<keyword evidence="1" id="KW-0812">Transmembrane</keyword>
<name>A0A1A9ZL88_GLOPL</name>
<reference evidence="3" key="1">
    <citation type="submission" date="2014-03" db="EMBL/GenBank/DDBJ databases">
        <authorList>
            <person name="Aksoy S."/>
            <person name="Warren W."/>
            <person name="Wilson R.K."/>
        </authorList>
    </citation>
    <scope>NUCLEOTIDE SEQUENCE [LARGE SCALE GENOMIC DNA]</scope>
    <source>
        <strain evidence="3">IAEA</strain>
    </source>
</reference>
<dbReference type="EnsemblMetazoa" id="GPAI018137-RA">
    <property type="protein sequence ID" value="GPAI018137-PA"/>
    <property type="gene ID" value="GPAI018137"/>
</dbReference>